<evidence type="ECO:0000256" key="1">
    <source>
        <dbReference type="ARBA" id="ARBA00022729"/>
    </source>
</evidence>
<dbReference type="InterPro" id="IPR013517">
    <property type="entry name" value="FG-GAP"/>
</dbReference>
<reference evidence="5" key="1">
    <citation type="journal article" date="2019" name="Int. J. Syst. Evol. Microbiol.">
        <title>The Global Catalogue of Microorganisms (GCM) 10K type strain sequencing project: providing services to taxonomists for standard genome sequencing and annotation.</title>
        <authorList>
            <consortium name="The Broad Institute Genomics Platform"/>
            <consortium name="The Broad Institute Genome Sequencing Center for Infectious Disease"/>
            <person name="Wu L."/>
            <person name="Ma J."/>
        </authorList>
    </citation>
    <scope>NUCLEOTIDE SEQUENCE [LARGE SCALE GENOMIC DNA]</scope>
    <source>
        <strain evidence="5">CGMCC 4.7241</strain>
    </source>
</reference>
<dbReference type="SMART" id="SM00191">
    <property type="entry name" value="Int_alpha"/>
    <property type="match status" value="2"/>
</dbReference>
<keyword evidence="2" id="KW-0677">Repeat</keyword>
<dbReference type="Gene3D" id="2.130.10.130">
    <property type="entry name" value="Integrin alpha, N-terminal"/>
    <property type="match status" value="1"/>
</dbReference>
<dbReference type="Pfam" id="PF01839">
    <property type="entry name" value="FG-GAP"/>
    <property type="match status" value="2"/>
</dbReference>
<dbReference type="SUPFAM" id="SSF69318">
    <property type="entry name" value="Integrin alpha N-terminal domain"/>
    <property type="match status" value="1"/>
</dbReference>
<evidence type="ECO:0000256" key="2">
    <source>
        <dbReference type="ARBA" id="ARBA00022737"/>
    </source>
</evidence>
<keyword evidence="3" id="KW-0325">Glycoprotein</keyword>
<keyword evidence="1" id="KW-0732">Signal</keyword>
<organism evidence="4 5">
    <name type="scientific">Tenggerimyces flavus</name>
    <dbReference type="NCBI Taxonomy" id="1708749"/>
    <lineage>
        <taxon>Bacteria</taxon>
        <taxon>Bacillati</taxon>
        <taxon>Actinomycetota</taxon>
        <taxon>Actinomycetes</taxon>
        <taxon>Propionibacteriales</taxon>
        <taxon>Nocardioidaceae</taxon>
        <taxon>Tenggerimyces</taxon>
    </lineage>
</organism>
<dbReference type="PROSITE" id="PS51470">
    <property type="entry name" value="FG_GAP"/>
    <property type="match status" value="2"/>
</dbReference>
<sequence>MAFGDISVEINGQEQAGQVKIWYGSKTGLNATRGMTKITQASARIPDDPEELDYFGFDVAIGDVNGNGRAELAIGITGEVVASKREAGMVVVIYGDAKGIVTSTARIETFTQNSSGVQDDPETHDFFGGSLAFRDFDGDGRNELQIGALFENALQGSVTILDGTTDGLSGQFSQTYTAKNTGIGDQPARYGLALDR</sequence>
<evidence type="ECO:0000256" key="3">
    <source>
        <dbReference type="ARBA" id="ARBA00023180"/>
    </source>
</evidence>
<protein>
    <submittedName>
        <fullName evidence="4">FG-GAP repeat protein</fullName>
    </submittedName>
</protein>
<accession>A0ABV7YJ34</accession>
<dbReference type="InterPro" id="IPR028994">
    <property type="entry name" value="Integrin_alpha_N"/>
</dbReference>
<dbReference type="RefSeq" id="WP_205119221.1">
    <property type="nucleotide sequence ID" value="NZ_JAFBCM010000001.1"/>
</dbReference>
<dbReference type="EMBL" id="JBHRZH010000036">
    <property type="protein sequence ID" value="MFC3765062.1"/>
    <property type="molecule type" value="Genomic_DNA"/>
</dbReference>
<gene>
    <name evidence="4" type="ORF">ACFOUW_29785</name>
</gene>
<keyword evidence="5" id="KW-1185">Reference proteome</keyword>
<dbReference type="Proteomes" id="UP001595699">
    <property type="component" value="Unassembled WGS sequence"/>
</dbReference>
<evidence type="ECO:0000313" key="5">
    <source>
        <dbReference type="Proteomes" id="UP001595699"/>
    </source>
</evidence>
<comment type="caution">
    <text evidence="4">The sequence shown here is derived from an EMBL/GenBank/DDBJ whole genome shotgun (WGS) entry which is preliminary data.</text>
</comment>
<evidence type="ECO:0000313" key="4">
    <source>
        <dbReference type="EMBL" id="MFC3765062.1"/>
    </source>
</evidence>
<name>A0ABV7YJ34_9ACTN</name>
<dbReference type="InterPro" id="IPR013519">
    <property type="entry name" value="Int_alpha_beta-p"/>
</dbReference>
<proteinExistence type="predicted"/>